<reference evidence="2" key="2">
    <citation type="submission" date="2016-01" db="EMBL/GenBank/DDBJ databases">
        <title>Six Aerococcus type strain genome sequencing and assembly using PacBio and Illumina Hiseq.</title>
        <authorList>
            <person name="Carkaci D."/>
            <person name="Dargis R."/>
            <person name="Nielsen X.C."/>
            <person name="Skovgaard O."/>
            <person name="Fuursted K."/>
            <person name="Christensen J.J."/>
        </authorList>
    </citation>
    <scope>NUCLEOTIDE SEQUENCE [LARGE SCALE GENOMIC DNA]</scope>
    <source>
        <strain evidence="2">CCUG42038B</strain>
    </source>
</reference>
<dbReference type="PANTHER" id="PTHR40078">
    <property type="entry name" value="INTEGRAL MEMBRANE PROTEIN-RELATED"/>
    <property type="match status" value="1"/>
</dbReference>
<dbReference type="OrthoDB" id="87655at2"/>
<name>A0A0X8FJY0_9LACT</name>
<keyword evidence="2" id="KW-1185">Reference proteome</keyword>
<dbReference type="AlphaFoldDB" id="A0A0X8FJY0"/>
<dbReference type="Pfam" id="PF19700">
    <property type="entry name" value="DUF6198"/>
    <property type="match status" value="1"/>
</dbReference>
<proteinExistence type="predicted"/>
<dbReference type="RefSeq" id="WP_067977138.1">
    <property type="nucleotide sequence ID" value="NZ_CP014163.1"/>
</dbReference>
<organism evidence="1 2">
    <name type="scientific">Aerococcus urinaehominis</name>
    <dbReference type="NCBI Taxonomy" id="128944"/>
    <lineage>
        <taxon>Bacteria</taxon>
        <taxon>Bacillati</taxon>
        <taxon>Bacillota</taxon>
        <taxon>Bacilli</taxon>
        <taxon>Lactobacillales</taxon>
        <taxon>Aerococcaceae</taxon>
        <taxon>Aerococcus</taxon>
    </lineage>
</organism>
<evidence type="ECO:0000313" key="2">
    <source>
        <dbReference type="Proteomes" id="UP000062260"/>
    </source>
</evidence>
<protein>
    <submittedName>
        <fullName evidence="1">Uncharacterized protein</fullName>
    </submittedName>
</protein>
<evidence type="ECO:0000313" key="1">
    <source>
        <dbReference type="EMBL" id="AMB98479.1"/>
    </source>
</evidence>
<dbReference type="PANTHER" id="PTHR40078:SF1">
    <property type="entry name" value="INTEGRAL MEMBRANE PROTEIN"/>
    <property type="match status" value="1"/>
</dbReference>
<dbReference type="Proteomes" id="UP000062260">
    <property type="component" value="Chromosome"/>
</dbReference>
<gene>
    <name evidence="1" type="ORF">AWM75_00055</name>
</gene>
<dbReference type="InterPro" id="IPR038750">
    <property type="entry name" value="YczE/YyaS-like"/>
</dbReference>
<dbReference type="EMBL" id="CP014163">
    <property type="protein sequence ID" value="AMB98479.1"/>
    <property type="molecule type" value="Genomic_DNA"/>
</dbReference>
<reference evidence="1 2" key="1">
    <citation type="journal article" date="2016" name="Genome Announc.">
        <title>Complete Genome Sequences of Aerococcus christensenii CCUG 28831T, Aerococcus sanguinicola CCUG 43001T, Aerococcus urinae CCUG 36881T, Aerococcus urinaeequi CCUG 28094T, Aerococcus urinaehominis CCUG 42038 BT, and Aerococcus viridans CCUG 4311T.</title>
        <authorList>
            <person name="Carkaci D."/>
            <person name="Dargis R."/>
            <person name="Nielsen X.C."/>
            <person name="Skovgaard O."/>
            <person name="Fuursted K."/>
            <person name="Christensen J.J."/>
        </authorList>
    </citation>
    <scope>NUCLEOTIDE SEQUENCE [LARGE SCALE GENOMIC DNA]</scope>
    <source>
        <strain evidence="1 2">CCUG42038B</strain>
    </source>
</reference>
<sequence>MNKKQVLAWLLAIALMALGVSLVAQAGLGATAVTSLAYVLNQAWGWSFALLNFWQNLLLVLGQILIRGRAFPKFQWLQFFVAGFLSLMIDLWSWLLAGLVPTNWVLSLTMVVLASLFMALGARLQIYAQGPFNPAEGIVYAISQATNWTYGRVKLAFDWTIVGLALVISYWQFGQIIGVGLGTLLSAVLIGVFADGLKRLV</sequence>
<dbReference type="KEGG" id="auh:AWM75_00055"/>
<accession>A0A0X8FJY0</accession>